<dbReference type="SUPFAM" id="SSF54373">
    <property type="entry name" value="FAD-linked reductases, C-terminal domain"/>
    <property type="match status" value="1"/>
</dbReference>
<dbReference type="STRING" id="887062.HGR_09970"/>
<evidence type="ECO:0000259" key="2">
    <source>
        <dbReference type="Pfam" id="PF01266"/>
    </source>
</evidence>
<dbReference type="Gene3D" id="3.30.9.10">
    <property type="entry name" value="D-Amino Acid Oxidase, subunit A, domain 2"/>
    <property type="match status" value="1"/>
</dbReference>
<accession>F3KU62</accession>
<protein>
    <submittedName>
        <fullName evidence="3">D-amino-acid dehydrogenase</fullName>
    </submittedName>
</protein>
<dbReference type="NCBIfam" id="NF001933">
    <property type="entry name" value="PRK00711.1"/>
    <property type="match status" value="1"/>
</dbReference>
<dbReference type="EMBL" id="AEGR01000060">
    <property type="protein sequence ID" value="EGI76612.1"/>
    <property type="molecule type" value="Genomic_DNA"/>
</dbReference>
<dbReference type="Pfam" id="PF01266">
    <property type="entry name" value="DAO"/>
    <property type="match status" value="1"/>
</dbReference>
<dbReference type="AlphaFoldDB" id="F3KU62"/>
<reference evidence="3 4" key="1">
    <citation type="journal article" date="2011" name="EMBO J.">
        <title>Structural diversity of bacterial flagellar motors.</title>
        <authorList>
            <person name="Chen S."/>
            <person name="Beeby M."/>
            <person name="Murphy G.E."/>
            <person name="Leadbetter J.R."/>
            <person name="Hendrixson D.R."/>
            <person name="Briegel A."/>
            <person name="Li Z."/>
            <person name="Shi J."/>
            <person name="Tocheva E.I."/>
            <person name="Muller A."/>
            <person name="Dobro M.J."/>
            <person name="Jensen G.J."/>
        </authorList>
    </citation>
    <scope>NUCLEOTIDE SEQUENCE [LARGE SCALE GENOMIC DNA]</scope>
    <source>
        <strain evidence="3 4">ATCC 19624</strain>
    </source>
</reference>
<proteinExistence type="predicted"/>
<dbReference type="Gene3D" id="3.50.50.60">
    <property type="entry name" value="FAD/NAD(P)-binding domain"/>
    <property type="match status" value="2"/>
</dbReference>
<gene>
    <name evidence="3" type="ORF">HGR_09970</name>
</gene>
<evidence type="ECO:0000313" key="3">
    <source>
        <dbReference type="EMBL" id="EGI76612.1"/>
    </source>
</evidence>
<dbReference type="PANTHER" id="PTHR13847:SF289">
    <property type="entry name" value="GLYCINE OXIDASE"/>
    <property type="match status" value="1"/>
</dbReference>
<dbReference type="eggNOG" id="COG0665">
    <property type="taxonomic scope" value="Bacteria"/>
</dbReference>
<comment type="caution">
    <text evidence="3">The sequence shown here is derived from an EMBL/GenBank/DDBJ whole genome shotgun (WGS) entry which is preliminary data.</text>
</comment>
<name>F3KU62_9BURK</name>
<keyword evidence="4" id="KW-1185">Reference proteome</keyword>
<dbReference type="InterPro" id="IPR006076">
    <property type="entry name" value="FAD-dep_OxRdtase"/>
</dbReference>
<keyword evidence="1" id="KW-0560">Oxidoreductase</keyword>
<evidence type="ECO:0000313" key="4">
    <source>
        <dbReference type="Proteomes" id="UP000016368"/>
    </source>
</evidence>
<dbReference type="GO" id="GO:0016491">
    <property type="term" value="F:oxidoreductase activity"/>
    <property type="evidence" value="ECO:0007669"/>
    <property type="project" value="UniProtKB-KW"/>
</dbReference>
<feature type="domain" description="FAD dependent oxidoreductase" evidence="2">
    <location>
        <begin position="16"/>
        <end position="409"/>
    </location>
</feature>
<evidence type="ECO:0000256" key="1">
    <source>
        <dbReference type="ARBA" id="ARBA00023002"/>
    </source>
</evidence>
<dbReference type="PANTHER" id="PTHR13847">
    <property type="entry name" value="SARCOSINE DEHYDROGENASE-RELATED"/>
    <property type="match status" value="1"/>
</dbReference>
<organism evidence="3 4">
    <name type="scientific">Hylemonella gracilis ATCC 19624</name>
    <dbReference type="NCBI Taxonomy" id="887062"/>
    <lineage>
        <taxon>Bacteria</taxon>
        <taxon>Pseudomonadati</taxon>
        <taxon>Pseudomonadota</taxon>
        <taxon>Betaproteobacteria</taxon>
        <taxon>Burkholderiales</taxon>
        <taxon>Comamonadaceae</taxon>
        <taxon>Hylemonella</taxon>
    </lineage>
</organism>
<sequence>MGCALWVWIEHEGIMKVCVIGAGIVGCATAYQLALQGWEVHLLDQAPGAGRGTSFANGAQLSYSYVEPLASPATLRGLPAMLLSSDSPLRLRLRADVHQWTWCLRFLQACTARQSRLGTRELLLLAQLSRETLDSWMDREDWRFSFQRNGKLVLCPDAESLRRQQAQLQFQSTLGCRQTLLTPQECVDREPALRTSIDQFAGGVWTADECVGDPHALSLEMTGSLQRLGGQVHFDTRVTGFIVIGDRVAAALTPGGAFAADAFVIANGVEARRLAASVRVTLPIYPIKGYSITLPVRASDKAPRVSVTDLGRKTVFAPLGGRLRVAAMAELVGHDLSIPPGRIQQMMDAARQMFPEACEFQDPQPWAGLRPATPTAVPIIGQRGPANLYINAGHGALGFTLAAGSAQVLGRQMLDDLSGGVLPENSAGRQAWA</sequence>
<dbReference type="Proteomes" id="UP000016368">
    <property type="component" value="Unassembled WGS sequence"/>
</dbReference>
<dbReference type="SUPFAM" id="SSF51905">
    <property type="entry name" value="FAD/NAD(P)-binding domain"/>
    <property type="match status" value="1"/>
</dbReference>
<dbReference type="InterPro" id="IPR036188">
    <property type="entry name" value="FAD/NAD-bd_sf"/>
</dbReference>
<dbReference type="GO" id="GO:0005737">
    <property type="term" value="C:cytoplasm"/>
    <property type="evidence" value="ECO:0007669"/>
    <property type="project" value="TreeGrafter"/>
</dbReference>